<dbReference type="Gene3D" id="3.30.2290.10">
    <property type="entry name" value="PmbA/TldD superfamily"/>
    <property type="match status" value="1"/>
</dbReference>
<gene>
    <name evidence="2" type="ORF">FB467_2717</name>
</gene>
<dbReference type="EMBL" id="VFOP01000001">
    <property type="protein sequence ID" value="TQL51567.1"/>
    <property type="molecule type" value="Genomic_DNA"/>
</dbReference>
<dbReference type="PANTHER" id="PTHR43666">
    <property type="entry name" value="TLDD PROTEIN"/>
    <property type="match status" value="1"/>
</dbReference>
<protein>
    <submittedName>
        <fullName evidence="2">Putative Zn-dependent protease</fullName>
    </submittedName>
</protein>
<dbReference type="Pfam" id="PF19289">
    <property type="entry name" value="PmbA_TldD_3rd"/>
    <property type="match status" value="1"/>
</dbReference>
<sequence length="465" mass="50089">MNDIAVSSWVEQAVAASTARECTVIVQESHEVNLRWAANALTTNGSMSQRTATVISTAELADGVSAASVTGPLATAEDLLELVRQADAAAPGAPADDEAQPLVSGQADEDFDHPAYRVGPEDFSGLALDLGTAFERAAAAGHLLFGFAEYRRTTTWLANSAGLRRRAVEPMGRLEVNAKAPDLINSAWVGAQSTDFTDVDVPAMHDELEKRLGWGSTRVDLPAGEYETILPPGAVVDLLVYAYWTMSARDAEQGQNVYAGAERGTTRIGEQLSTLPITIASDPEHQQFQQPPFVILPSSAPGLASVFDNGVPVGRVDWVKDGVLRNLVRTRAGFARSGGTGDLPFPSENLLVDAGGTADLDEMIAGTKRGLLLTCLWYIREVDPQTLLLTGLTRDGVYLIEEGRVTAAVNNFRFNESPIGLLRRATEAGRSEHTLCREWNDWFTCSLAPALRIPDFRMSTVSQAY</sequence>
<dbReference type="AlphaFoldDB" id="A0A542YU06"/>
<dbReference type="SUPFAM" id="SSF111283">
    <property type="entry name" value="Putative modulator of DNA gyrase, PmbA/TldD"/>
    <property type="match status" value="1"/>
</dbReference>
<keyword evidence="3" id="KW-1185">Reference proteome</keyword>
<dbReference type="PANTHER" id="PTHR43666:SF1">
    <property type="entry name" value="CONSERVED PROTEIN"/>
    <property type="match status" value="1"/>
</dbReference>
<dbReference type="RefSeq" id="WP_141785558.1">
    <property type="nucleotide sequence ID" value="NZ_BAAAIK010000011.1"/>
</dbReference>
<name>A0A542YU06_9MICO</name>
<dbReference type="Proteomes" id="UP000319516">
    <property type="component" value="Unassembled WGS sequence"/>
</dbReference>
<feature type="domain" description="Metalloprotease TldD/E C-terminal" evidence="1">
    <location>
        <begin position="224"/>
        <end position="459"/>
    </location>
</feature>
<evidence type="ECO:0000259" key="1">
    <source>
        <dbReference type="Pfam" id="PF19289"/>
    </source>
</evidence>
<reference evidence="2 3" key="1">
    <citation type="submission" date="2019-06" db="EMBL/GenBank/DDBJ databases">
        <title>Sequencing the genomes of 1000 actinobacteria strains.</title>
        <authorList>
            <person name="Klenk H.-P."/>
        </authorList>
    </citation>
    <scope>NUCLEOTIDE SEQUENCE [LARGE SCALE GENOMIC DNA]</scope>
    <source>
        <strain evidence="2 3">DSM 12335</strain>
    </source>
</reference>
<dbReference type="GO" id="GO:0008237">
    <property type="term" value="F:metallopeptidase activity"/>
    <property type="evidence" value="ECO:0007669"/>
    <property type="project" value="InterPro"/>
</dbReference>
<accession>A0A542YU06</accession>
<evidence type="ECO:0000313" key="2">
    <source>
        <dbReference type="EMBL" id="TQL51567.1"/>
    </source>
</evidence>
<keyword evidence="2" id="KW-0645">Protease</keyword>
<dbReference type="InterPro" id="IPR045569">
    <property type="entry name" value="Metalloprtase-TldD/E_C"/>
</dbReference>
<dbReference type="InterPro" id="IPR036059">
    <property type="entry name" value="TldD/PmbA_sf"/>
</dbReference>
<comment type="caution">
    <text evidence="2">The sequence shown here is derived from an EMBL/GenBank/DDBJ whole genome shotgun (WGS) entry which is preliminary data.</text>
</comment>
<proteinExistence type="predicted"/>
<dbReference type="InterPro" id="IPR035068">
    <property type="entry name" value="TldD/PmbA_N"/>
</dbReference>
<evidence type="ECO:0000313" key="3">
    <source>
        <dbReference type="Proteomes" id="UP000319516"/>
    </source>
</evidence>
<dbReference type="GO" id="GO:0006508">
    <property type="term" value="P:proteolysis"/>
    <property type="evidence" value="ECO:0007669"/>
    <property type="project" value="UniProtKB-KW"/>
</dbReference>
<dbReference type="OrthoDB" id="9763230at2"/>
<keyword evidence="2" id="KW-0378">Hydrolase</keyword>
<organism evidence="2 3">
    <name type="scientific">Ornithinicoccus hortensis</name>
    <dbReference type="NCBI Taxonomy" id="82346"/>
    <lineage>
        <taxon>Bacteria</taxon>
        <taxon>Bacillati</taxon>
        <taxon>Actinomycetota</taxon>
        <taxon>Actinomycetes</taxon>
        <taxon>Micrococcales</taxon>
        <taxon>Intrasporangiaceae</taxon>
        <taxon>Ornithinicoccus</taxon>
    </lineage>
</organism>